<accession>A0A835L9I5</accession>
<sequence>MRKTETLGKLMGSAGYARVAGGARRRRHEKAEVSIKQTACPQLTLVARYPRSNCSIAHSCLRLLRTHSFAMTVTSKMNSVSRQSVLSRLGPGGLLYAANKILAVAVPGKEEERWRSKDEGALFKRWRRTPSTVEAPASTPAPATPTPQPSELLKFLAINALELSAPASDALLKSRSSEWFQLAGHPGSLAPAGPGTVWKRRAAGDHPAHNPERDAYEALAACPHMRSAIPRYYRELEYGGERFIELQDLLHGFRDPHVMDVKMGTRTFLEDEVSNARARTDLYEKMVRLDPKAPTEAEHAARAVTKLRYMQFREQRSSSAEQGFRIEAVKVPGEPPLTDLQKIREPHQIANTVARFLGNNEKARRAIITRLREIRDLFENSDFFKTHEIVGSSIFIIYDDERVGAWLIDFAKTRSVPEGLQVDHRAEWQQGNHEEGFLYGLDRLIDTIERAKLPTPGDEAATEPDVSR</sequence>
<evidence type="ECO:0000313" key="6">
    <source>
        <dbReference type="EMBL" id="KAF9421818.1"/>
    </source>
</evidence>
<evidence type="ECO:0000313" key="7">
    <source>
        <dbReference type="Proteomes" id="UP000648187"/>
    </source>
</evidence>
<comment type="similarity">
    <text evidence="1 4">Belongs to the inositol phosphokinase (IPK) family.</text>
</comment>
<evidence type="ECO:0000256" key="4">
    <source>
        <dbReference type="RuleBase" id="RU363090"/>
    </source>
</evidence>
<keyword evidence="2 4" id="KW-0808">Transferase</keyword>
<dbReference type="Pfam" id="PF03770">
    <property type="entry name" value="IPK"/>
    <property type="match status" value="1"/>
</dbReference>
<dbReference type="GO" id="GO:0000828">
    <property type="term" value="F:inositol hexakisphosphate kinase activity"/>
    <property type="evidence" value="ECO:0007669"/>
    <property type="project" value="TreeGrafter"/>
</dbReference>
<organism evidence="6 7">
    <name type="scientific">Spodoptera exigua</name>
    <name type="common">Beet armyworm</name>
    <name type="synonym">Noctua fulgens</name>
    <dbReference type="NCBI Taxonomy" id="7107"/>
    <lineage>
        <taxon>Eukaryota</taxon>
        <taxon>Metazoa</taxon>
        <taxon>Ecdysozoa</taxon>
        <taxon>Arthropoda</taxon>
        <taxon>Hexapoda</taxon>
        <taxon>Insecta</taxon>
        <taxon>Pterygota</taxon>
        <taxon>Neoptera</taxon>
        <taxon>Endopterygota</taxon>
        <taxon>Lepidoptera</taxon>
        <taxon>Glossata</taxon>
        <taxon>Ditrysia</taxon>
        <taxon>Noctuoidea</taxon>
        <taxon>Noctuidae</taxon>
        <taxon>Amphipyrinae</taxon>
        <taxon>Spodoptera</taxon>
    </lineage>
</organism>
<dbReference type="Gene3D" id="3.30.470.160">
    <property type="entry name" value="Inositol polyphosphate kinase"/>
    <property type="match status" value="1"/>
</dbReference>
<dbReference type="SUPFAM" id="SSF56104">
    <property type="entry name" value="SAICAR synthase-like"/>
    <property type="match status" value="1"/>
</dbReference>
<name>A0A835L9I5_SPOEX</name>
<dbReference type="Proteomes" id="UP000648187">
    <property type="component" value="Unassembled WGS sequence"/>
</dbReference>
<keyword evidence="3 4" id="KW-0418">Kinase</keyword>
<dbReference type="GO" id="GO:0005737">
    <property type="term" value="C:cytoplasm"/>
    <property type="evidence" value="ECO:0007669"/>
    <property type="project" value="TreeGrafter"/>
</dbReference>
<dbReference type="EC" id="2.7.-.-" evidence="4"/>
<dbReference type="GO" id="GO:0032958">
    <property type="term" value="P:inositol phosphate biosynthetic process"/>
    <property type="evidence" value="ECO:0007669"/>
    <property type="project" value="InterPro"/>
</dbReference>
<evidence type="ECO:0000256" key="1">
    <source>
        <dbReference type="ARBA" id="ARBA00007374"/>
    </source>
</evidence>
<keyword evidence="7" id="KW-1185">Reference proteome</keyword>
<dbReference type="GO" id="GO:0046854">
    <property type="term" value="P:phosphatidylinositol phosphate biosynthetic process"/>
    <property type="evidence" value="ECO:0007669"/>
    <property type="project" value="TreeGrafter"/>
</dbReference>
<protein>
    <recommendedName>
        <fullName evidence="4">Kinase</fullName>
        <ecNumber evidence="4">2.7.-.-</ecNumber>
    </recommendedName>
</protein>
<dbReference type="AlphaFoldDB" id="A0A835L9I5"/>
<dbReference type="GO" id="GO:0005634">
    <property type="term" value="C:nucleus"/>
    <property type="evidence" value="ECO:0007669"/>
    <property type="project" value="TreeGrafter"/>
</dbReference>
<feature type="compositionally biased region" description="Low complexity" evidence="5">
    <location>
        <begin position="129"/>
        <end position="141"/>
    </location>
</feature>
<dbReference type="PANTHER" id="PTHR12400:SF26">
    <property type="entry name" value="KINASE"/>
    <property type="match status" value="1"/>
</dbReference>
<gene>
    <name evidence="6" type="ORF">HW555_002258</name>
</gene>
<dbReference type="EMBL" id="JACKWZ010000021">
    <property type="protein sequence ID" value="KAF9421818.1"/>
    <property type="molecule type" value="Genomic_DNA"/>
</dbReference>
<evidence type="ECO:0000256" key="3">
    <source>
        <dbReference type="ARBA" id="ARBA00022777"/>
    </source>
</evidence>
<dbReference type="InterPro" id="IPR038286">
    <property type="entry name" value="IPK_sf"/>
</dbReference>
<comment type="caution">
    <text evidence="6">The sequence shown here is derived from an EMBL/GenBank/DDBJ whole genome shotgun (WGS) entry which is preliminary data.</text>
</comment>
<reference evidence="6" key="1">
    <citation type="submission" date="2020-08" db="EMBL/GenBank/DDBJ databases">
        <title>Spodoptera exigua strain:BAW_Kor-Di-RS1 Genome sequencing and assembly.</title>
        <authorList>
            <person name="Kim J."/>
            <person name="Nam H.Y."/>
            <person name="Kwon M."/>
            <person name="Choi J.H."/>
            <person name="Cho S.R."/>
            <person name="Kim G.-H."/>
        </authorList>
    </citation>
    <scope>NUCLEOTIDE SEQUENCE</scope>
    <source>
        <strain evidence="6">BAW_Kor-Di-RS1</strain>
        <tissue evidence="6">Whole-body</tissue>
    </source>
</reference>
<dbReference type="PANTHER" id="PTHR12400">
    <property type="entry name" value="INOSITOL POLYPHOSPHATE KINASE"/>
    <property type="match status" value="1"/>
</dbReference>
<feature type="region of interest" description="Disordered" evidence="5">
    <location>
        <begin position="128"/>
        <end position="148"/>
    </location>
</feature>
<evidence type="ECO:0000256" key="2">
    <source>
        <dbReference type="ARBA" id="ARBA00022679"/>
    </source>
</evidence>
<proteinExistence type="inferred from homology"/>
<evidence type="ECO:0000256" key="5">
    <source>
        <dbReference type="SAM" id="MobiDB-lite"/>
    </source>
</evidence>
<dbReference type="InterPro" id="IPR005522">
    <property type="entry name" value="IPK"/>
</dbReference>